<dbReference type="RefSeq" id="XP_012648630.1">
    <property type="nucleotide sequence ID" value="XM_012793176.1"/>
</dbReference>
<gene>
    <name evidence="1" type="ORF">BMR1_03g00095</name>
</gene>
<protein>
    <submittedName>
        <fullName evidence="1">Uncharacterized protein</fullName>
    </submittedName>
</protein>
<reference evidence="1 2" key="1">
    <citation type="journal article" date="2012" name="Nucleic Acids Res.">
        <title>Sequencing of the smallest Apicomplexan genome from the human pathogen Babesia microti.</title>
        <authorList>
            <person name="Cornillot E."/>
            <person name="Hadj-Kaddour K."/>
            <person name="Dassouli A."/>
            <person name="Noel B."/>
            <person name="Ranwez V."/>
            <person name="Vacherie B."/>
            <person name="Augagneur Y."/>
            <person name="Bres V."/>
            <person name="Duclos A."/>
            <person name="Randazzo S."/>
            <person name="Carcy B."/>
            <person name="Debierre-Grockiego F."/>
            <person name="Delbecq S."/>
            <person name="Moubri-Menage K."/>
            <person name="Shams-Eldin H."/>
            <person name="Usmani-Brown S."/>
            <person name="Bringaud F."/>
            <person name="Wincker P."/>
            <person name="Vivares C.P."/>
            <person name="Schwarz R.T."/>
            <person name="Schetters T.P."/>
            <person name="Krause P.J."/>
            <person name="Gorenflot A."/>
            <person name="Berry V."/>
            <person name="Barbe V."/>
            <person name="Ben Mamoun C."/>
        </authorList>
    </citation>
    <scope>NUCLEOTIDE SEQUENCE [LARGE SCALE GENOMIC DNA]</scope>
    <source>
        <strain evidence="1 2">RI</strain>
    </source>
</reference>
<dbReference type="OrthoDB" id="409663at2759"/>
<organism evidence="1 2">
    <name type="scientific">Babesia microti (strain RI)</name>
    <dbReference type="NCBI Taxonomy" id="1133968"/>
    <lineage>
        <taxon>Eukaryota</taxon>
        <taxon>Sar</taxon>
        <taxon>Alveolata</taxon>
        <taxon>Apicomplexa</taxon>
        <taxon>Aconoidasida</taxon>
        <taxon>Piroplasmida</taxon>
        <taxon>Babesiidae</taxon>
        <taxon>Babesia</taxon>
    </lineage>
</organism>
<sequence length="132" mass="15314">MLNFLPLTCPSHNLLFNKGSFQRIVVGKSKNVLQVDNGTITSLFKNIRSDVLLHNSSYAPLKHRNFMELKLAAYRLIEAHDHPELCHKTSIKDVSWFNMIRDSYISQVYNLEADIVKHIKPTKLKYLIETNM</sequence>
<evidence type="ECO:0000313" key="1">
    <source>
        <dbReference type="EMBL" id="CTQ40619.1"/>
    </source>
</evidence>
<dbReference type="Proteomes" id="UP000002899">
    <property type="component" value="Chromosome III"/>
</dbReference>
<proteinExistence type="predicted"/>
<dbReference type="OMA" id="FFYPMEK"/>
<dbReference type="AlphaFoldDB" id="A0A0K3ALJ0"/>
<dbReference type="EMBL" id="LN871598">
    <property type="protein sequence ID" value="CTQ40619.1"/>
    <property type="molecule type" value="Genomic_DNA"/>
</dbReference>
<reference evidence="1 2" key="2">
    <citation type="journal article" date="2013" name="PLoS ONE">
        <title>Whole genome mapping and re-organization of the nuclear and mitochondrial genomes of Babesia microti isolates.</title>
        <authorList>
            <person name="Cornillot E."/>
            <person name="Dassouli A."/>
            <person name="Garg A."/>
            <person name="Pachikara N."/>
            <person name="Randazzo S."/>
            <person name="Depoix D."/>
            <person name="Carcy B."/>
            <person name="Delbecq S."/>
            <person name="Frutos R."/>
            <person name="Silva J.C."/>
            <person name="Sutton R."/>
            <person name="Krause P.J."/>
            <person name="Mamoun C.B."/>
        </authorList>
    </citation>
    <scope>NUCLEOTIDE SEQUENCE [LARGE SCALE GENOMIC DNA]</scope>
    <source>
        <strain evidence="1 2">RI</strain>
    </source>
</reference>
<evidence type="ECO:0000313" key="2">
    <source>
        <dbReference type="Proteomes" id="UP000002899"/>
    </source>
</evidence>
<dbReference type="VEuPathDB" id="PiroplasmaDB:BMR1_03g00095"/>
<accession>A0A0K3ALJ0</accession>
<keyword evidence="2" id="KW-1185">Reference proteome</keyword>
<name>A0A0K3ALJ0_BABMR</name>
<dbReference type="KEGG" id="bmic:BMR1_03g00095"/>
<reference evidence="1 2" key="3">
    <citation type="journal article" date="2016" name="Sci. Rep.">
        <title>Genome-wide diversity and gene expression profiling of Babesia microti isolates identify polymorphic genes that mediate host-pathogen interactions.</title>
        <authorList>
            <person name="Silva J.C."/>
            <person name="Cornillot E."/>
            <person name="McCracken C."/>
            <person name="Usmani-Brown S."/>
            <person name="Dwivedi A."/>
            <person name="Ifeonu O.O."/>
            <person name="Crabtree J."/>
            <person name="Gotia H.T."/>
            <person name="Virji A.Z."/>
            <person name="Reynes C."/>
            <person name="Colinge J."/>
            <person name="Kumar V."/>
            <person name="Lawres L."/>
            <person name="Pazzi J.E."/>
            <person name="Pablo J.V."/>
            <person name="Hung C."/>
            <person name="Brancato J."/>
            <person name="Kumari P."/>
            <person name="Orvis J."/>
            <person name="Tretina K."/>
            <person name="Chibucos M."/>
            <person name="Ott S."/>
            <person name="Sadzewicz L."/>
            <person name="Sengamalay N."/>
            <person name="Shetty A.C."/>
            <person name="Su Q."/>
            <person name="Tallon L."/>
            <person name="Fraser C.M."/>
            <person name="Frutos R."/>
            <person name="Molina D.M."/>
            <person name="Krause P.J."/>
            <person name="Ben Mamoun C."/>
        </authorList>
    </citation>
    <scope>NUCLEOTIDE SEQUENCE [LARGE SCALE GENOMIC DNA]</scope>
    <source>
        <strain evidence="1 2">RI</strain>
    </source>
</reference>
<dbReference type="GeneID" id="24424654"/>